<dbReference type="PATRIC" id="fig|1423757.3.peg.2138"/>
<dbReference type="AlphaFoldDB" id="C0XG30"/>
<organism evidence="1 2">
    <name type="scientific">Lentilactobacillus hilgardii (strain ATCC 8290 / DSM 20176 / CCUG 30140 / JCM 1155 / KCTC 3500 / NBRC 15886 / NCIMB 8040 / NRRL B-1843 / 9)</name>
    <dbReference type="NCBI Taxonomy" id="1423757"/>
    <lineage>
        <taxon>Bacteria</taxon>
        <taxon>Bacillati</taxon>
        <taxon>Bacillota</taxon>
        <taxon>Bacilli</taxon>
        <taxon>Lactobacillales</taxon>
        <taxon>Lactobacillaceae</taxon>
        <taxon>Lentilactobacillus</taxon>
    </lineage>
</organism>
<evidence type="ECO:0000313" key="2">
    <source>
        <dbReference type="Proteomes" id="UP000003752"/>
    </source>
</evidence>
<comment type="caution">
    <text evidence="1">The sequence shown here is derived from an EMBL/GenBank/DDBJ whole genome shotgun (WGS) entry which is preliminary data.</text>
</comment>
<dbReference type="RefSeq" id="WP_003636200.1">
    <property type="nucleotide sequence ID" value="NZ_AZDF01000055.1"/>
</dbReference>
<dbReference type="SUPFAM" id="SSF69349">
    <property type="entry name" value="Phage fibre proteins"/>
    <property type="match status" value="2"/>
</dbReference>
<dbReference type="HOGENOM" id="CLU_857346_0_0_9"/>
<name>C0XG30_LENH9</name>
<sequence>MAYDLAKVTDSGNNLVAGIIADKASLSIDKIEVSGKQLPSTTDITKLTSIPNVVQTIQANGYSKNDNTLIISSELDNSKITADYKAWVFGIWGSDSQNGQSILMAVVTTTNAPDTIPAYSGSTPVSFTYKFNIGFSNASNVHFDMITGAFATNDTVVHTTGDETVDGKKTFKVDPVDKNGDAYITGKGIPSNIATLDDVAKKVTDNKDGSIVVNGKTFVPADDSNTMHKSGDEEVAGTKTFDVAPILKTNGKPFITVDDVPKVDTTKLVNTDGSADGNITNTKLSVKDGQMFLDGYPIMGYGVATDKDDATAKSAKYPGVLFVW</sequence>
<protein>
    <submittedName>
        <fullName evidence="1">Uncharacterized protein</fullName>
    </submittedName>
</protein>
<evidence type="ECO:0000313" key="1">
    <source>
        <dbReference type="EMBL" id="EEI25667.1"/>
    </source>
</evidence>
<dbReference type="Gene3D" id="6.10.140.2190">
    <property type="match status" value="2"/>
</dbReference>
<accession>C0XG30</accession>
<proteinExistence type="predicted"/>
<dbReference type="EMBL" id="ACGP01000012">
    <property type="protein sequence ID" value="EEI25667.1"/>
    <property type="molecule type" value="Genomic_DNA"/>
</dbReference>
<reference evidence="1 2" key="1">
    <citation type="submission" date="2009-01" db="EMBL/GenBank/DDBJ databases">
        <authorList>
            <person name="Qin X."/>
            <person name="Bachman B."/>
            <person name="Battles P."/>
            <person name="Bell A."/>
            <person name="Bess C."/>
            <person name="Bickham C."/>
            <person name="Chaboub L."/>
            <person name="Chen D."/>
            <person name="Coyle M."/>
            <person name="Deiros D.R."/>
            <person name="Dinh H."/>
            <person name="Forbes L."/>
            <person name="Fowler G."/>
            <person name="Francisco L."/>
            <person name="Fu Q."/>
            <person name="Gubbala S."/>
            <person name="Hale W."/>
            <person name="Han Y."/>
            <person name="Hemphill L."/>
            <person name="Highlander S.K."/>
            <person name="Hirani K."/>
            <person name="Hogues M."/>
            <person name="Jackson L."/>
            <person name="Jakkamsetti A."/>
            <person name="Javaid M."/>
            <person name="Jiang H."/>
            <person name="Korchina V."/>
            <person name="Kovar C."/>
            <person name="Lara F."/>
            <person name="Lee S."/>
            <person name="Mata R."/>
            <person name="Mathew T."/>
            <person name="Moen C."/>
            <person name="Morales K."/>
            <person name="Munidasa M."/>
            <person name="Nazareth L."/>
            <person name="Ngo R."/>
            <person name="Nguyen L."/>
            <person name="Okwuonu G."/>
            <person name="Ongeri F."/>
            <person name="Patil S."/>
            <person name="Petrosino J."/>
            <person name="Pham C."/>
            <person name="Pham P."/>
            <person name="Pu L.-L."/>
            <person name="Puazo M."/>
            <person name="Raj R."/>
            <person name="Reid J."/>
            <person name="Rouhana J."/>
            <person name="Saada N."/>
            <person name="Shang Y."/>
            <person name="Simmons D."/>
            <person name="Thornton R."/>
            <person name="Warren J."/>
            <person name="Weissenberger G."/>
            <person name="Zhang J."/>
            <person name="Zhang L."/>
            <person name="Zhou C."/>
            <person name="Zhu D."/>
            <person name="Muzny D."/>
            <person name="Worley K."/>
            <person name="Gibbs R."/>
        </authorList>
    </citation>
    <scope>NUCLEOTIDE SEQUENCE [LARGE SCALE GENOMIC DNA]</scope>
    <source>
        <strain evidence="2">ATCC 8290 / DSM 20176 / CCUG 30140 / JCM 1155 / KCTC 3500 / NBRC 15886 / NCIMB 8040 / NRRL B-1843 / 9</strain>
    </source>
</reference>
<dbReference type="Proteomes" id="UP000003752">
    <property type="component" value="Unassembled WGS sequence"/>
</dbReference>
<gene>
    <name evidence="1" type="ORF">HMPREF0519_0191</name>
</gene>
<keyword evidence="2" id="KW-1185">Reference proteome</keyword>